<dbReference type="InterPro" id="IPR001610">
    <property type="entry name" value="PAC"/>
</dbReference>
<dbReference type="InterPro" id="IPR035919">
    <property type="entry name" value="EAL_sf"/>
</dbReference>
<evidence type="ECO:0000313" key="6">
    <source>
        <dbReference type="Proteomes" id="UP001320326"/>
    </source>
</evidence>
<feature type="domain" description="PAS" evidence="1">
    <location>
        <begin position="27"/>
        <end position="58"/>
    </location>
</feature>
<protein>
    <submittedName>
        <fullName evidence="5">Uncharacterized protein</fullName>
    </submittedName>
</protein>
<dbReference type="NCBIfam" id="TIGR00229">
    <property type="entry name" value="sensory_box"/>
    <property type="match status" value="3"/>
</dbReference>
<sequence length="844" mass="95173">MLQESWISLTTAHVDGLSVVLDQHACVATTDLQGQITFVNDKFCQLSQYRREELVGQNHRIINSGYHDKAFFRDLWQTIASGKTWQGEICNRAKDGSLYWVATSIAPKRNKNGVHEGYIALRTDITQTKKHELHLAKQNALLQETQKLGQVGHWEFDIYSSALEGSEEIYRILEVDPHAAARSLGHAKFSLIHPEDREAVMRRFCESLSRCSSYCVEYRLLFAGGRIKWVKECGTTHFDPHGKPLYTIGSMQDIDQHKKAEERLRIASITFETQESIVVTDANAHIVSVNKSFERLTGYTAAEVIGQNPSLLKSGRHDAEFYKQMWAALFENGNWTGEIWDRRKDGHVYPKWMNISAVRNEAGEITHFVAISMDMTDRKLAEEKIHRLAFFDTLTDLPNRRLLVDRLGQAITHSLRTCAFGAIFFMDLDDFKIINDTRGHDAGDMLLIEVAARLKSCVRENDTVARLGGDEFVVILQDLSNTRETAAAQAENVARKIVASLSYPYHLSSHEHHCSVSIGVCLFQGHNASIEELLKQADTAMYQAKSATGSGIRFFESSMQRAVELRATLEQQLRHALPNNELHLHFQLQVDNRRNIIGAEILLRWLNANHGVVSPADFIPLAENTGLILPIGQWVLETACAQLQRWQQDASTSHLHLAVNVSARQFRQENFADQVKEMMNRFNINPALLKLELTESLVLIDVEDTIQKMHSLKELGVKFSMDDFGTGYSSLSYLKRLPLDQIKIDQSFVRDIVSDKSDAVLVQTIIDMSRNFGLEVIAEGVETDQQLEILQRNGCHAFQGYLFGKPVTLDEFEDLLGQLPGKIGISGKSSHHSNGDPSTSTGES</sequence>
<dbReference type="InterPro" id="IPR000700">
    <property type="entry name" value="PAS-assoc_C"/>
</dbReference>
<dbReference type="KEGG" id="seme:MIZ01_0800"/>
<reference evidence="5 6" key="1">
    <citation type="journal article" date="2022" name="Int. J. Syst. Evol. Microbiol.">
        <title>&lt;i&gt;Sideroxyarcus emersonii&lt;/i&gt; gen. nov. sp. nov., a neutrophilic, microaerobic iron- and thiosulfate-oxidizing bacterium isolated from iron-rich wetland sediment.</title>
        <authorList>
            <person name="Kato S."/>
            <person name="Itoh T."/>
            <person name="Iino T."/>
            <person name="Ohkuma M."/>
        </authorList>
    </citation>
    <scope>NUCLEOTIDE SEQUENCE [LARGE SCALE GENOMIC DNA]</scope>
    <source>
        <strain evidence="5 6">MIZ01</strain>
    </source>
</reference>
<dbReference type="PROSITE" id="PS50113">
    <property type="entry name" value="PAC"/>
    <property type="match status" value="3"/>
</dbReference>
<dbReference type="SUPFAM" id="SSF55073">
    <property type="entry name" value="Nucleotide cyclase"/>
    <property type="match status" value="1"/>
</dbReference>
<feature type="domain" description="PAC" evidence="2">
    <location>
        <begin position="214"/>
        <end position="266"/>
    </location>
</feature>
<dbReference type="InterPro" id="IPR043128">
    <property type="entry name" value="Rev_trsase/Diguanyl_cyclase"/>
</dbReference>
<dbReference type="SMART" id="SM00052">
    <property type="entry name" value="EAL"/>
    <property type="match status" value="1"/>
</dbReference>
<dbReference type="SUPFAM" id="SSF55785">
    <property type="entry name" value="PYP-like sensor domain (PAS domain)"/>
    <property type="match status" value="3"/>
</dbReference>
<keyword evidence="6" id="KW-1185">Reference proteome</keyword>
<dbReference type="EMBL" id="AP023423">
    <property type="protein sequence ID" value="BCK87030.1"/>
    <property type="molecule type" value="Genomic_DNA"/>
</dbReference>
<dbReference type="InterPro" id="IPR013655">
    <property type="entry name" value="PAS_fold_3"/>
</dbReference>
<evidence type="ECO:0000259" key="1">
    <source>
        <dbReference type="PROSITE" id="PS50112"/>
    </source>
</evidence>
<dbReference type="PROSITE" id="PS50112">
    <property type="entry name" value="PAS"/>
    <property type="match status" value="2"/>
</dbReference>
<dbReference type="PROSITE" id="PS50883">
    <property type="entry name" value="EAL"/>
    <property type="match status" value="1"/>
</dbReference>
<dbReference type="InterPro" id="IPR000014">
    <property type="entry name" value="PAS"/>
</dbReference>
<evidence type="ECO:0000259" key="2">
    <source>
        <dbReference type="PROSITE" id="PS50113"/>
    </source>
</evidence>
<dbReference type="PIRSF" id="PIRSF005925">
    <property type="entry name" value="Dos"/>
    <property type="match status" value="1"/>
</dbReference>
<dbReference type="Pfam" id="PF13426">
    <property type="entry name" value="PAS_9"/>
    <property type="match status" value="2"/>
</dbReference>
<feature type="domain" description="GGDEF" evidence="4">
    <location>
        <begin position="419"/>
        <end position="557"/>
    </location>
</feature>
<organism evidence="5 6">
    <name type="scientific">Sideroxyarcus emersonii</name>
    <dbReference type="NCBI Taxonomy" id="2764705"/>
    <lineage>
        <taxon>Bacteria</taxon>
        <taxon>Pseudomonadati</taxon>
        <taxon>Pseudomonadota</taxon>
        <taxon>Betaproteobacteria</taxon>
        <taxon>Nitrosomonadales</taxon>
        <taxon>Gallionellaceae</taxon>
        <taxon>Sideroxyarcus</taxon>
    </lineage>
</organism>
<dbReference type="NCBIfam" id="TIGR00254">
    <property type="entry name" value="GGDEF"/>
    <property type="match status" value="1"/>
</dbReference>
<dbReference type="InterPro" id="IPR029787">
    <property type="entry name" value="Nucleotide_cyclase"/>
</dbReference>
<evidence type="ECO:0000259" key="4">
    <source>
        <dbReference type="PROSITE" id="PS50887"/>
    </source>
</evidence>
<dbReference type="Pfam" id="PF00563">
    <property type="entry name" value="EAL"/>
    <property type="match status" value="1"/>
</dbReference>
<dbReference type="Pfam" id="PF00990">
    <property type="entry name" value="GGDEF"/>
    <property type="match status" value="1"/>
</dbReference>
<name>A0AAN1X911_9PROT</name>
<gene>
    <name evidence="5" type="ORF">MIZ01_0800</name>
</gene>
<dbReference type="InterPro" id="IPR000160">
    <property type="entry name" value="GGDEF_dom"/>
</dbReference>
<dbReference type="SMART" id="SM00091">
    <property type="entry name" value="PAS"/>
    <property type="match status" value="2"/>
</dbReference>
<accession>A0AAN1X911</accession>
<dbReference type="CDD" id="cd01949">
    <property type="entry name" value="GGDEF"/>
    <property type="match status" value="1"/>
</dbReference>
<feature type="domain" description="PAS" evidence="1">
    <location>
        <begin position="262"/>
        <end position="308"/>
    </location>
</feature>
<dbReference type="InterPro" id="IPR035965">
    <property type="entry name" value="PAS-like_dom_sf"/>
</dbReference>
<dbReference type="InterPro" id="IPR012226">
    <property type="entry name" value="Diguanyl_cyclase/Pdiesterase"/>
</dbReference>
<dbReference type="PANTHER" id="PTHR44757">
    <property type="entry name" value="DIGUANYLATE CYCLASE DGCP"/>
    <property type="match status" value="1"/>
</dbReference>
<dbReference type="RefSeq" id="WP_237248169.1">
    <property type="nucleotide sequence ID" value="NZ_AP023423.1"/>
</dbReference>
<evidence type="ECO:0000313" key="5">
    <source>
        <dbReference type="EMBL" id="BCK87030.1"/>
    </source>
</evidence>
<dbReference type="FunFam" id="3.20.20.450:FF:000001">
    <property type="entry name" value="Cyclic di-GMP phosphodiesterase yahA"/>
    <property type="match status" value="1"/>
</dbReference>
<dbReference type="Gene3D" id="3.20.20.450">
    <property type="entry name" value="EAL domain"/>
    <property type="match status" value="1"/>
</dbReference>
<dbReference type="Gene3D" id="2.10.70.100">
    <property type="match status" value="1"/>
</dbReference>
<dbReference type="CDD" id="cd00130">
    <property type="entry name" value="PAS"/>
    <property type="match status" value="3"/>
</dbReference>
<dbReference type="Gene3D" id="3.30.70.270">
    <property type="match status" value="1"/>
</dbReference>
<dbReference type="SMART" id="SM00086">
    <property type="entry name" value="PAC"/>
    <property type="match status" value="3"/>
</dbReference>
<evidence type="ECO:0000259" key="3">
    <source>
        <dbReference type="PROSITE" id="PS50883"/>
    </source>
</evidence>
<proteinExistence type="predicted"/>
<dbReference type="Pfam" id="PF08447">
    <property type="entry name" value="PAS_3"/>
    <property type="match status" value="1"/>
</dbReference>
<dbReference type="Proteomes" id="UP001320326">
    <property type="component" value="Chromosome"/>
</dbReference>
<dbReference type="SMART" id="SM00267">
    <property type="entry name" value="GGDEF"/>
    <property type="match status" value="1"/>
</dbReference>
<dbReference type="InterPro" id="IPR052155">
    <property type="entry name" value="Biofilm_reg_signaling"/>
</dbReference>
<dbReference type="CDD" id="cd01948">
    <property type="entry name" value="EAL"/>
    <property type="match status" value="1"/>
</dbReference>
<dbReference type="InterPro" id="IPR001633">
    <property type="entry name" value="EAL_dom"/>
</dbReference>
<dbReference type="PROSITE" id="PS50887">
    <property type="entry name" value="GGDEF"/>
    <property type="match status" value="1"/>
</dbReference>
<dbReference type="SUPFAM" id="SSF141868">
    <property type="entry name" value="EAL domain-like"/>
    <property type="match status" value="1"/>
</dbReference>
<feature type="domain" description="PAC" evidence="2">
    <location>
        <begin position="335"/>
        <end position="387"/>
    </location>
</feature>
<dbReference type="AlphaFoldDB" id="A0AAN1X911"/>
<feature type="domain" description="PAC" evidence="2">
    <location>
        <begin position="83"/>
        <end position="137"/>
    </location>
</feature>
<feature type="domain" description="EAL" evidence="3">
    <location>
        <begin position="566"/>
        <end position="820"/>
    </location>
</feature>
<dbReference type="Gene3D" id="3.30.450.20">
    <property type="entry name" value="PAS domain"/>
    <property type="match status" value="3"/>
</dbReference>
<dbReference type="PANTHER" id="PTHR44757:SF2">
    <property type="entry name" value="BIOFILM ARCHITECTURE MAINTENANCE PROTEIN MBAA"/>
    <property type="match status" value="1"/>
</dbReference>